<dbReference type="AlphaFoldDB" id="A0A0B7AL64"/>
<dbReference type="EMBL" id="HACG01034447">
    <property type="protein sequence ID" value="CEK81312.1"/>
    <property type="molecule type" value="Transcribed_RNA"/>
</dbReference>
<gene>
    <name evidence="1" type="primary">ORF125407</name>
</gene>
<proteinExistence type="predicted"/>
<feature type="non-terminal residue" evidence="1">
    <location>
        <position position="1"/>
    </location>
</feature>
<accession>A0A0B7AL64</accession>
<evidence type="ECO:0000313" key="1">
    <source>
        <dbReference type="EMBL" id="CEK81312.1"/>
    </source>
</evidence>
<reference evidence="1" key="1">
    <citation type="submission" date="2014-12" db="EMBL/GenBank/DDBJ databases">
        <title>Insight into the proteome of Arion vulgaris.</title>
        <authorList>
            <person name="Aradska J."/>
            <person name="Bulat T."/>
            <person name="Smidak R."/>
            <person name="Sarate P."/>
            <person name="Gangsoo J."/>
            <person name="Sialana F."/>
            <person name="Bilban M."/>
            <person name="Lubec G."/>
        </authorList>
    </citation>
    <scope>NUCLEOTIDE SEQUENCE</scope>
    <source>
        <tissue evidence="1">Skin</tissue>
    </source>
</reference>
<name>A0A0B7AL64_9EUPU</name>
<sequence>IIQFYYLHISKEQQKEMIHITNTDLEQILKNGNNKKISTGSRHLVLQENVCAYLMSITSPVPI</sequence>
<organism evidence="1">
    <name type="scientific">Arion vulgaris</name>
    <dbReference type="NCBI Taxonomy" id="1028688"/>
    <lineage>
        <taxon>Eukaryota</taxon>
        <taxon>Metazoa</taxon>
        <taxon>Spiralia</taxon>
        <taxon>Lophotrochozoa</taxon>
        <taxon>Mollusca</taxon>
        <taxon>Gastropoda</taxon>
        <taxon>Heterobranchia</taxon>
        <taxon>Euthyneura</taxon>
        <taxon>Panpulmonata</taxon>
        <taxon>Eupulmonata</taxon>
        <taxon>Stylommatophora</taxon>
        <taxon>Helicina</taxon>
        <taxon>Arionoidea</taxon>
        <taxon>Arionidae</taxon>
        <taxon>Arion</taxon>
    </lineage>
</organism>
<protein>
    <submittedName>
        <fullName evidence="1">Uncharacterized protein</fullName>
    </submittedName>
</protein>